<keyword evidence="3" id="KW-0808">Transferase</keyword>
<dbReference type="GO" id="GO:0000428">
    <property type="term" value="C:DNA-directed RNA polymerase complex"/>
    <property type="evidence" value="ECO:0007669"/>
    <property type="project" value="UniProtKB-KW"/>
</dbReference>
<evidence type="ECO:0000313" key="7">
    <source>
        <dbReference type="EMBL" id="CAG7719456.1"/>
    </source>
</evidence>
<dbReference type="GO" id="GO:0003677">
    <property type="term" value="F:DNA binding"/>
    <property type="evidence" value="ECO:0007669"/>
    <property type="project" value="InterPro"/>
</dbReference>
<dbReference type="Proteomes" id="UP000708208">
    <property type="component" value="Unassembled WGS sequence"/>
</dbReference>
<dbReference type="GO" id="GO:0003899">
    <property type="term" value="F:DNA-directed RNA polymerase activity"/>
    <property type="evidence" value="ECO:0007669"/>
    <property type="project" value="UniProtKB-EC"/>
</dbReference>
<keyword evidence="8" id="KW-1185">Reference proteome</keyword>
<proteinExistence type="predicted"/>
<feature type="domain" description="RNA polymerase beta subunit protrusion" evidence="6">
    <location>
        <begin position="30"/>
        <end position="111"/>
    </location>
</feature>
<evidence type="ECO:0000313" key="8">
    <source>
        <dbReference type="Proteomes" id="UP000708208"/>
    </source>
</evidence>
<keyword evidence="2" id="KW-0240">DNA-directed RNA polymerase</keyword>
<comment type="caution">
    <text evidence="7">The sequence shown here is derived from an EMBL/GenBank/DDBJ whole genome shotgun (WGS) entry which is preliminary data.</text>
</comment>
<dbReference type="EMBL" id="CAJVCH010061516">
    <property type="protein sequence ID" value="CAG7719456.1"/>
    <property type="molecule type" value="Genomic_DNA"/>
</dbReference>
<organism evidence="7 8">
    <name type="scientific">Allacma fusca</name>
    <dbReference type="NCBI Taxonomy" id="39272"/>
    <lineage>
        <taxon>Eukaryota</taxon>
        <taxon>Metazoa</taxon>
        <taxon>Ecdysozoa</taxon>
        <taxon>Arthropoda</taxon>
        <taxon>Hexapoda</taxon>
        <taxon>Collembola</taxon>
        <taxon>Symphypleona</taxon>
        <taxon>Sminthuridae</taxon>
        <taxon>Allacma</taxon>
    </lineage>
</organism>
<reference evidence="7" key="1">
    <citation type="submission" date="2021-06" db="EMBL/GenBank/DDBJ databases">
        <authorList>
            <person name="Hodson N. C."/>
            <person name="Mongue J. A."/>
            <person name="Jaron S. K."/>
        </authorList>
    </citation>
    <scope>NUCLEOTIDE SEQUENCE</scope>
</reference>
<evidence type="ECO:0000259" key="6">
    <source>
        <dbReference type="Pfam" id="PF04563"/>
    </source>
</evidence>
<evidence type="ECO:0000256" key="2">
    <source>
        <dbReference type="ARBA" id="ARBA00022478"/>
    </source>
</evidence>
<keyword evidence="5" id="KW-0804">Transcription</keyword>
<evidence type="ECO:0000256" key="1">
    <source>
        <dbReference type="ARBA" id="ARBA00012418"/>
    </source>
</evidence>
<dbReference type="EC" id="2.7.7.6" evidence="1"/>
<gene>
    <name evidence="7" type="ORF">AFUS01_LOCUS8780</name>
</gene>
<evidence type="ECO:0000256" key="3">
    <source>
        <dbReference type="ARBA" id="ARBA00022679"/>
    </source>
</evidence>
<sequence>MKNPEELLIDPDPLEGARGIVRAFLDFYGVVNQNINSFNKFLSSYIEDIVSEDPIVSECHATKPFPIRHEIHFTNVYINLPKRDEGDGLDPKNITPNDCLNRSLTYSAEMFGRGHIIKCEYQNQTWVEVPFDEGELLKGQKRATRKSTCEPLPTGKQMVLVAQEKLPENRPVVYQVLRHHKFELECEILCSVKNSSRPVSALWVRLMEENKVDLKKVFLEDTSSSEEDSLDEGELSTKSSRLKQKHIKKSLDSTSKKSFNSKSRHSTIMGRAFQEFTMRELYPHVALKFPMLPIIKFVTHAEIWSDSILS</sequence>
<dbReference type="GO" id="GO:0006351">
    <property type="term" value="P:DNA-templated transcription"/>
    <property type="evidence" value="ECO:0007669"/>
    <property type="project" value="InterPro"/>
</dbReference>
<dbReference type="OrthoDB" id="10248617at2759"/>
<dbReference type="Pfam" id="PF04563">
    <property type="entry name" value="RNA_pol_Rpb2_1"/>
    <property type="match status" value="1"/>
</dbReference>
<protein>
    <recommendedName>
        <fullName evidence="1">DNA-directed RNA polymerase</fullName>
        <ecNumber evidence="1">2.7.7.6</ecNumber>
    </recommendedName>
</protein>
<accession>A0A8J2JGV6</accession>
<evidence type="ECO:0000256" key="5">
    <source>
        <dbReference type="ARBA" id="ARBA00023163"/>
    </source>
</evidence>
<dbReference type="InterPro" id="IPR007644">
    <property type="entry name" value="RNA_pol_bsu_protrusion"/>
</dbReference>
<evidence type="ECO:0000256" key="4">
    <source>
        <dbReference type="ARBA" id="ARBA00022695"/>
    </source>
</evidence>
<name>A0A8J2JGV6_9HEXA</name>
<dbReference type="AlphaFoldDB" id="A0A8J2JGV6"/>
<keyword evidence="4" id="KW-0548">Nucleotidyltransferase</keyword>